<dbReference type="EMBL" id="JAGGKT010000002">
    <property type="protein sequence ID" value="MBP1931448.1"/>
    <property type="molecule type" value="Genomic_DNA"/>
</dbReference>
<protein>
    <submittedName>
        <fullName evidence="1">Uncharacterized protein</fullName>
    </submittedName>
</protein>
<sequence length="55" mass="6134">MTIAQNHHFFQKGFCVSIHYPAFPKRVGVVITDPPLSINRACGPTHTALTLHISY</sequence>
<feature type="non-terminal residue" evidence="1">
    <location>
        <position position="55"/>
    </location>
</feature>
<accession>A0ABS4GME9</accession>
<keyword evidence="2" id="KW-1185">Reference proteome</keyword>
<evidence type="ECO:0000313" key="1">
    <source>
        <dbReference type="EMBL" id="MBP1931448.1"/>
    </source>
</evidence>
<organism evidence="1 2">
    <name type="scientific">Ammoniphilus resinae</name>
    <dbReference type="NCBI Taxonomy" id="861532"/>
    <lineage>
        <taxon>Bacteria</taxon>
        <taxon>Bacillati</taxon>
        <taxon>Bacillota</taxon>
        <taxon>Bacilli</taxon>
        <taxon>Bacillales</taxon>
        <taxon>Paenibacillaceae</taxon>
        <taxon>Aneurinibacillus group</taxon>
        <taxon>Ammoniphilus</taxon>
    </lineage>
</organism>
<gene>
    <name evidence="1" type="ORF">J2Z37_001445</name>
</gene>
<evidence type="ECO:0000313" key="2">
    <source>
        <dbReference type="Proteomes" id="UP001519343"/>
    </source>
</evidence>
<comment type="caution">
    <text evidence="1">The sequence shown here is derived from an EMBL/GenBank/DDBJ whole genome shotgun (WGS) entry which is preliminary data.</text>
</comment>
<reference evidence="1 2" key="1">
    <citation type="submission" date="2021-03" db="EMBL/GenBank/DDBJ databases">
        <title>Genomic Encyclopedia of Type Strains, Phase IV (KMG-IV): sequencing the most valuable type-strain genomes for metagenomic binning, comparative biology and taxonomic classification.</title>
        <authorList>
            <person name="Goeker M."/>
        </authorList>
    </citation>
    <scope>NUCLEOTIDE SEQUENCE [LARGE SCALE GENOMIC DNA]</scope>
    <source>
        <strain evidence="1 2">DSM 24738</strain>
    </source>
</reference>
<dbReference type="Proteomes" id="UP001519343">
    <property type="component" value="Unassembled WGS sequence"/>
</dbReference>
<name>A0ABS4GME9_9BACL</name>
<proteinExistence type="predicted"/>